<evidence type="ECO:0000313" key="3">
    <source>
        <dbReference type="Proteomes" id="UP000218811"/>
    </source>
</evidence>
<evidence type="ECO:0000256" key="1">
    <source>
        <dbReference type="SAM" id="MobiDB-lite"/>
    </source>
</evidence>
<organism evidence="2 3">
    <name type="scientific">Wolfiporia cocos (strain MD-104)</name>
    <name type="common">Brown rot fungus</name>
    <dbReference type="NCBI Taxonomy" id="742152"/>
    <lineage>
        <taxon>Eukaryota</taxon>
        <taxon>Fungi</taxon>
        <taxon>Dikarya</taxon>
        <taxon>Basidiomycota</taxon>
        <taxon>Agaricomycotina</taxon>
        <taxon>Agaricomycetes</taxon>
        <taxon>Polyporales</taxon>
        <taxon>Phaeolaceae</taxon>
        <taxon>Wolfiporia</taxon>
    </lineage>
</organism>
<protein>
    <submittedName>
        <fullName evidence="2">Uncharacterized protein</fullName>
    </submittedName>
</protein>
<gene>
    <name evidence="2" type="ORF">WOLCODRAFT_157955</name>
</gene>
<dbReference type="Proteomes" id="UP000218811">
    <property type="component" value="Unassembled WGS sequence"/>
</dbReference>
<keyword evidence="3" id="KW-1185">Reference proteome</keyword>
<accession>A0A2H3J4U0</accession>
<dbReference type="AlphaFoldDB" id="A0A2H3J4U0"/>
<evidence type="ECO:0000313" key="2">
    <source>
        <dbReference type="EMBL" id="PCH37250.1"/>
    </source>
</evidence>
<feature type="compositionally biased region" description="Low complexity" evidence="1">
    <location>
        <begin position="77"/>
        <end position="88"/>
    </location>
</feature>
<reference evidence="2 3" key="1">
    <citation type="journal article" date="2012" name="Science">
        <title>The Paleozoic origin of enzymatic lignin decomposition reconstructed from 31 fungal genomes.</title>
        <authorList>
            <person name="Floudas D."/>
            <person name="Binder M."/>
            <person name="Riley R."/>
            <person name="Barry K."/>
            <person name="Blanchette R.A."/>
            <person name="Henrissat B."/>
            <person name="Martinez A.T."/>
            <person name="Otillar R."/>
            <person name="Spatafora J.W."/>
            <person name="Yadav J.S."/>
            <person name="Aerts A."/>
            <person name="Benoit I."/>
            <person name="Boyd A."/>
            <person name="Carlson A."/>
            <person name="Copeland A."/>
            <person name="Coutinho P.M."/>
            <person name="de Vries R.P."/>
            <person name="Ferreira P."/>
            <person name="Findley K."/>
            <person name="Foster B."/>
            <person name="Gaskell J."/>
            <person name="Glotzer D."/>
            <person name="Gorecki P."/>
            <person name="Heitman J."/>
            <person name="Hesse C."/>
            <person name="Hori C."/>
            <person name="Igarashi K."/>
            <person name="Jurgens J.A."/>
            <person name="Kallen N."/>
            <person name="Kersten P."/>
            <person name="Kohler A."/>
            <person name="Kuees U."/>
            <person name="Kumar T.K.A."/>
            <person name="Kuo A."/>
            <person name="LaButti K."/>
            <person name="Larrondo L.F."/>
            <person name="Lindquist E."/>
            <person name="Ling A."/>
            <person name="Lombard V."/>
            <person name="Lucas S."/>
            <person name="Lundell T."/>
            <person name="Martin R."/>
            <person name="McLaughlin D.J."/>
            <person name="Morgenstern I."/>
            <person name="Morin E."/>
            <person name="Murat C."/>
            <person name="Nagy L.G."/>
            <person name="Nolan M."/>
            <person name="Ohm R.A."/>
            <person name="Patyshakuliyeva A."/>
            <person name="Rokas A."/>
            <person name="Ruiz-Duenas F.J."/>
            <person name="Sabat G."/>
            <person name="Salamov A."/>
            <person name="Samejima M."/>
            <person name="Schmutz J."/>
            <person name="Slot J.C."/>
            <person name="St John F."/>
            <person name="Stenlid J."/>
            <person name="Sun H."/>
            <person name="Sun S."/>
            <person name="Syed K."/>
            <person name="Tsang A."/>
            <person name="Wiebenga A."/>
            <person name="Young D."/>
            <person name="Pisabarro A."/>
            <person name="Eastwood D.C."/>
            <person name="Martin F."/>
            <person name="Cullen D."/>
            <person name="Grigoriev I.V."/>
            <person name="Hibbett D.S."/>
        </authorList>
    </citation>
    <scope>NUCLEOTIDE SEQUENCE [LARGE SCALE GENOMIC DNA]</scope>
    <source>
        <strain evidence="2 3">MD-104</strain>
    </source>
</reference>
<sequence length="98" mass="10563">MEEDSEAEEDGAAEEGKHCSLAHLGTFAAMFAGGLPPCLSSLHIWTLDWRMDARDNPTEHVPAHMLAQHRRLVGVGQTGTSGQQTMGSLANSQRADFS</sequence>
<name>A0A2H3J4U0_WOLCO</name>
<feature type="region of interest" description="Disordered" evidence="1">
    <location>
        <begin position="77"/>
        <end position="98"/>
    </location>
</feature>
<feature type="compositionally biased region" description="Polar residues" evidence="1">
    <location>
        <begin position="89"/>
        <end position="98"/>
    </location>
</feature>
<dbReference type="EMBL" id="KB467920">
    <property type="protein sequence ID" value="PCH37250.1"/>
    <property type="molecule type" value="Genomic_DNA"/>
</dbReference>
<proteinExistence type="predicted"/>